<dbReference type="Pfam" id="PF01590">
    <property type="entry name" value="GAF"/>
    <property type="match status" value="1"/>
</dbReference>
<sequence length="172" mass="19257">MPDSYWARVGHQRALADFHDYASQSEDLNEILTEACWRASRALGTERAKVLEIEPEGESLLVRAGLGWHPGVVGHARVFLHEGVSDAFAVRTREPVVVQDIRTDRRFDLPGFMHAEGVRALANVPILRTDPQAFGLLEVDDTRPRDFDKTDVAILTRYAAVLGWAIDRLQAV</sequence>
<dbReference type="EMBL" id="VDFV01000086">
    <property type="protein sequence ID" value="TNC60059.1"/>
    <property type="molecule type" value="Genomic_DNA"/>
</dbReference>
<evidence type="ECO:0000313" key="3">
    <source>
        <dbReference type="Proteomes" id="UP000305709"/>
    </source>
</evidence>
<dbReference type="OrthoDB" id="9816309at2"/>
<proteinExistence type="predicted"/>
<gene>
    <name evidence="2" type="ORF">FHG71_22305</name>
</gene>
<dbReference type="Proteomes" id="UP000305709">
    <property type="component" value="Unassembled WGS sequence"/>
</dbReference>
<reference evidence="2 3" key="1">
    <citation type="submission" date="2019-06" db="EMBL/GenBank/DDBJ databases">
        <authorList>
            <person name="Jiang L."/>
        </authorList>
    </citation>
    <scope>NUCLEOTIDE SEQUENCE [LARGE SCALE GENOMIC DNA]</scope>
    <source>
        <strain evidence="2 3">YIM 48858</strain>
    </source>
</reference>
<feature type="domain" description="GAF" evidence="1">
    <location>
        <begin position="27"/>
        <end position="172"/>
    </location>
</feature>
<comment type="caution">
    <text evidence="2">The sequence shown here is derived from an EMBL/GenBank/DDBJ whole genome shotgun (WGS) entry which is preliminary data.</text>
</comment>
<dbReference type="RefSeq" id="WP_139083929.1">
    <property type="nucleotide sequence ID" value="NZ_VDFV01000086.1"/>
</dbReference>
<dbReference type="AlphaFoldDB" id="A0A5C4N4R2"/>
<dbReference type="SMART" id="SM00065">
    <property type="entry name" value="GAF"/>
    <property type="match status" value="1"/>
</dbReference>
<name>A0A5C4N4R2_9RHOB</name>
<protein>
    <submittedName>
        <fullName evidence="2">GAF domain-containing protein</fullName>
    </submittedName>
</protein>
<dbReference type="InterPro" id="IPR003018">
    <property type="entry name" value="GAF"/>
</dbReference>
<dbReference type="Gene3D" id="3.30.450.40">
    <property type="match status" value="1"/>
</dbReference>
<evidence type="ECO:0000313" key="2">
    <source>
        <dbReference type="EMBL" id="TNC60059.1"/>
    </source>
</evidence>
<dbReference type="SUPFAM" id="SSF55781">
    <property type="entry name" value="GAF domain-like"/>
    <property type="match status" value="1"/>
</dbReference>
<evidence type="ECO:0000259" key="1">
    <source>
        <dbReference type="SMART" id="SM00065"/>
    </source>
</evidence>
<organism evidence="2 3">
    <name type="scientific">Rubellimicrobium roseum</name>
    <dbReference type="NCBI Taxonomy" id="687525"/>
    <lineage>
        <taxon>Bacteria</taxon>
        <taxon>Pseudomonadati</taxon>
        <taxon>Pseudomonadota</taxon>
        <taxon>Alphaproteobacteria</taxon>
        <taxon>Rhodobacterales</taxon>
        <taxon>Roseobacteraceae</taxon>
        <taxon>Rubellimicrobium</taxon>
    </lineage>
</organism>
<dbReference type="InterPro" id="IPR029016">
    <property type="entry name" value="GAF-like_dom_sf"/>
</dbReference>
<accession>A0A5C4N4R2</accession>
<keyword evidence="3" id="KW-1185">Reference proteome</keyword>